<evidence type="ECO:0000256" key="1">
    <source>
        <dbReference type="SAM" id="MobiDB-lite"/>
    </source>
</evidence>
<evidence type="ECO:0000313" key="3">
    <source>
        <dbReference type="EMBL" id="OOK63516.1"/>
    </source>
</evidence>
<comment type="caution">
    <text evidence="3">The sequence shown here is derived from an EMBL/GenBank/DDBJ whole genome shotgun (WGS) entry which is preliminary data.</text>
</comment>
<sequence>MSGESDAGGNTVSSGGNQHHRDSVRRRTGVTLMAVNSAGDSVGIAAVLPMRGAVVGVAHPVVITFGHPVADRQAVERAIDVRSAPARTGKFEWLETTLCNGFPTGSGQRTAPWRSPWAAAHELRNGSGRRGRCRHREAHLHREHRWSPAGTGRRRYQRRTTGHIGEKKESCRPRWAGPSSRRPSAPTT</sequence>
<name>A0A1V3WAS7_MYCKA</name>
<feature type="domain" description="Bacterial Ig" evidence="2">
    <location>
        <begin position="44"/>
        <end position="96"/>
    </location>
</feature>
<accession>A0A1V3WAS7</accession>
<feature type="compositionally biased region" description="Basic residues" evidence="1">
    <location>
        <begin position="152"/>
        <end position="161"/>
    </location>
</feature>
<feature type="compositionally biased region" description="Basic residues" evidence="1">
    <location>
        <begin position="127"/>
        <end position="144"/>
    </location>
</feature>
<evidence type="ECO:0000313" key="4">
    <source>
        <dbReference type="Proteomes" id="UP000189229"/>
    </source>
</evidence>
<dbReference type="Pfam" id="PF17964">
    <property type="entry name" value="Big_10"/>
    <property type="match status" value="1"/>
</dbReference>
<feature type="region of interest" description="Disordered" evidence="1">
    <location>
        <begin position="124"/>
        <end position="188"/>
    </location>
</feature>
<dbReference type="Proteomes" id="UP000189229">
    <property type="component" value="Unassembled WGS sequence"/>
</dbReference>
<evidence type="ECO:0000259" key="2">
    <source>
        <dbReference type="Pfam" id="PF17964"/>
    </source>
</evidence>
<dbReference type="Gene3D" id="2.60.40.3710">
    <property type="match status" value="1"/>
</dbReference>
<proteinExistence type="predicted"/>
<protein>
    <submittedName>
        <fullName evidence="3">Putative secreted protein</fullName>
    </submittedName>
</protein>
<dbReference type="InterPro" id="IPR041280">
    <property type="entry name" value="Big_10"/>
</dbReference>
<organism evidence="3 4">
    <name type="scientific">Mycobacterium kansasii</name>
    <dbReference type="NCBI Taxonomy" id="1768"/>
    <lineage>
        <taxon>Bacteria</taxon>
        <taxon>Bacillati</taxon>
        <taxon>Actinomycetota</taxon>
        <taxon>Actinomycetes</taxon>
        <taxon>Mycobacteriales</taxon>
        <taxon>Mycobacteriaceae</taxon>
        <taxon>Mycobacterium</taxon>
    </lineage>
</organism>
<gene>
    <name evidence="3" type="ORF">BZL30_9452</name>
</gene>
<dbReference type="EMBL" id="MVBM01000018">
    <property type="protein sequence ID" value="OOK63516.1"/>
    <property type="molecule type" value="Genomic_DNA"/>
</dbReference>
<dbReference type="AlphaFoldDB" id="A0A1V3WAS7"/>
<reference evidence="3 4" key="1">
    <citation type="submission" date="2017-02" db="EMBL/GenBank/DDBJ databases">
        <title>Complete genome sequences of Mycobacterium kansasii strains isolated from rhesus macaques.</title>
        <authorList>
            <person name="Panda A."/>
            <person name="Nagaraj S."/>
            <person name="Zhao X."/>
            <person name="Tettelin H."/>
            <person name="Detolla L.J."/>
        </authorList>
    </citation>
    <scope>NUCLEOTIDE SEQUENCE [LARGE SCALE GENOMIC DNA]</scope>
    <source>
        <strain evidence="3 4">11-3813</strain>
    </source>
</reference>
<feature type="region of interest" description="Disordered" evidence="1">
    <location>
        <begin position="1"/>
        <end position="25"/>
    </location>
</feature>
<feature type="compositionally biased region" description="Polar residues" evidence="1">
    <location>
        <begin position="8"/>
        <end position="17"/>
    </location>
</feature>